<organism evidence="1 2">
    <name type="scientific">Rubus argutus</name>
    <name type="common">Southern blackberry</name>
    <dbReference type="NCBI Taxonomy" id="59490"/>
    <lineage>
        <taxon>Eukaryota</taxon>
        <taxon>Viridiplantae</taxon>
        <taxon>Streptophyta</taxon>
        <taxon>Embryophyta</taxon>
        <taxon>Tracheophyta</taxon>
        <taxon>Spermatophyta</taxon>
        <taxon>Magnoliopsida</taxon>
        <taxon>eudicotyledons</taxon>
        <taxon>Gunneridae</taxon>
        <taxon>Pentapetalae</taxon>
        <taxon>rosids</taxon>
        <taxon>fabids</taxon>
        <taxon>Rosales</taxon>
        <taxon>Rosaceae</taxon>
        <taxon>Rosoideae</taxon>
        <taxon>Rosoideae incertae sedis</taxon>
        <taxon>Rubus</taxon>
    </lineage>
</organism>
<dbReference type="Proteomes" id="UP001457282">
    <property type="component" value="Unassembled WGS sequence"/>
</dbReference>
<comment type="caution">
    <text evidence="1">The sequence shown here is derived from an EMBL/GenBank/DDBJ whole genome shotgun (WGS) entry which is preliminary data.</text>
</comment>
<protein>
    <recommendedName>
        <fullName evidence="3">Secreted protein</fullName>
    </recommendedName>
</protein>
<gene>
    <name evidence="1" type="ORF">M0R45_016641</name>
</gene>
<evidence type="ECO:0008006" key="3">
    <source>
        <dbReference type="Google" id="ProtNLM"/>
    </source>
</evidence>
<reference evidence="1 2" key="1">
    <citation type="journal article" date="2023" name="G3 (Bethesda)">
        <title>A chromosome-length genome assembly and annotation of blackberry (Rubus argutus, cv. 'Hillquist').</title>
        <authorList>
            <person name="Bruna T."/>
            <person name="Aryal R."/>
            <person name="Dudchenko O."/>
            <person name="Sargent D.J."/>
            <person name="Mead D."/>
            <person name="Buti M."/>
            <person name="Cavallini A."/>
            <person name="Hytonen T."/>
            <person name="Andres J."/>
            <person name="Pham M."/>
            <person name="Weisz D."/>
            <person name="Mascagni F."/>
            <person name="Usai G."/>
            <person name="Natali L."/>
            <person name="Bassil N."/>
            <person name="Fernandez G.E."/>
            <person name="Lomsadze A."/>
            <person name="Armour M."/>
            <person name="Olukolu B."/>
            <person name="Poorten T."/>
            <person name="Britton C."/>
            <person name="Davik J."/>
            <person name="Ashrafi H."/>
            <person name="Aiden E.L."/>
            <person name="Borodovsky M."/>
            <person name="Worthington M."/>
        </authorList>
    </citation>
    <scope>NUCLEOTIDE SEQUENCE [LARGE SCALE GENOMIC DNA]</scope>
    <source>
        <strain evidence="1">PI 553951</strain>
    </source>
</reference>
<dbReference type="EMBL" id="JBEDUW010000003">
    <property type="protein sequence ID" value="KAK9939962.1"/>
    <property type="molecule type" value="Genomic_DNA"/>
</dbReference>
<dbReference type="AlphaFoldDB" id="A0AAW1XWQ5"/>
<evidence type="ECO:0000313" key="1">
    <source>
        <dbReference type="EMBL" id="KAK9939962.1"/>
    </source>
</evidence>
<name>A0AAW1XWQ5_RUBAR</name>
<sequence>MKQLIRCLSRVANLSQYCFLCSSDSAASSACPHRSESFRVLKQRRCCSSRLGCPRGTSTMRWSGSLSAPSFLNTSCSLSCSTSRLKSTTTSSATSSRFSATWWYSSAC</sequence>
<accession>A0AAW1XWQ5</accession>
<proteinExistence type="predicted"/>
<evidence type="ECO:0000313" key="2">
    <source>
        <dbReference type="Proteomes" id="UP001457282"/>
    </source>
</evidence>
<keyword evidence="2" id="KW-1185">Reference proteome</keyword>